<evidence type="ECO:0000256" key="1">
    <source>
        <dbReference type="ARBA" id="ARBA00022741"/>
    </source>
</evidence>
<dbReference type="PROSITE" id="PS50936">
    <property type="entry name" value="ENGC_GTPASE"/>
    <property type="match status" value="1"/>
</dbReference>
<dbReference type="Gene3D" id="3.40.50.300">
    <property type="entry name" value="P-loop containing nucleotide triphosphate hydrolases"/>
    <property type="match status" value="1"/>
</dbReference>
<dbReference type="GeneID" id="84895197"/>
<dbReference type="InterPro" id="IPR004881">
    <property type="entry name" value="Ribosome_biogen_GTPase_RsgA"/>
</dbReference>
<evidence type="ECO:0000313" key="7">
    <source>
        <dbReference type="Proteomes" id="UP000068137"/>
    </source>
</evidence>
<keyword evidence="2" id="KW-0342">GTP-binding</keyword>
<dbReference type="CDD" id="cd01854">
    <property type="entry name" value="YjeQ_EngC"/>
    <property type="match status" value="1"/>
</dbReference>
<dbReference type="InterPro" id="IPR030378">
    <property type="entry name" value="G_CP_dom"/>
</dbReference>
<feature type="region of interest" description="Disordered" evidence="3">
    <location>
        <begin position="1"/>
        <end position="37"/>
    </location>
</feature>
<evidence type="ECO:0000259" key="4">
    <source>
        <dbReference type="PROSITE" id="PS50936"/>
    </source>
</evidence>
<dbReference type="RefSeq" id="WP_053962320.1">
    <property type="nucleotide sequence ID" value="NZ_CAJPTR010000005.1"/>
</dbReference>
<proteinExistence type="predicted"/>
<protein>
    <submittedName>
        <fullName evidence="6">GTPase EngC</fullName>
    </submittedName>
</protein>
<dbReference type="PROSITE" id="PS51721">
    <property type="entry name" value="G_CP"/>
    <property type="match status" value="1"/>
</dbReference>
<dbReference type="AlphaFoldDB" id="A0A0M4M8T9"/>
<dbReference type="OrthoDB" id="9809485at2"/>
<dbReference type="NCBIfam" id="TIGR00157">
    <property type="entry name" value="ribosome small subunit-dependent GTPase A"/>
    <property type="match status" value="1"/>
</dbReference>
<dbReference type="KEGG" id="cbq:AL705_06535"/>
<evidence type="ECO:0000259" key="5">
    <source>
        <dbReference type="PROSITE" id="PS51721"/>
    </source>
</evidence>
<dbReference type="PANTHER" id="PTHR32120">
    <property type="entry name" value="SMALL RIBOSOMAL SUBUNIT BIOGENESIS GTPASE RSGA"/>
    <property type="match status" value="1"/>
</dbReference>
<evidence type="ECO:0000256" key="2">
    <source>
        <dbReference type="ARBA" id="ARBA00023134"/>
    </source>
</evidence>
<dbReference type="PANTHER" id="PTHR32120:SF11">
    <property type="entry name" value="SMALL RIBOSOMAL SUBUNIT BIOGENESIS GTPASE RSGA 1, MITOCHONDRIAL-RELATED"/>
    <property type="match status" value="1"/>
</dbReference>
<gene>
    <name evidence="6" type="ORF">AL705_06535</name>
</gene>
<feature type="domain" description="EngC GTPase" evidence="4">
    <location>
        <begin position="141"/>
        <end position="282"/>
    </location>
</feature>
<dbReference type="InterPro" id="IPR010914">
    <property type="entry name" value="RsgA_GTPase_dom"/>
</dbReference>
<evidence type="ECO:0000256" key="3">
    <source>
        <dbReference type="SAM" id="MobiDB-lite"/>
    </source>
</evidence>
<dbReference type="Proteomes" id="UP000068137">
    <property type="component" value="Chromosome"/>
</dbReference>
<dbReference type="SUPFAM" id="SSF52540">
    <property type="entry name" value="P-loop containing nucleoside triphosphate hydrolases"/>
    <property type="match status" value="1"/>
</dbReference>
<feature type="compositionally biased region" description="Basic and acidic residues" evidence="3">
    <location>
        <begin position="11"/>
        <end position="22"/>
    </location>
</feature>
<name>A0A0M4M8T9_9ACTN</name>
<dbReference type="GO" id="GO:0005525">
    <property type="term" value="F:GTP binding"/>
    <property type="evidence" value="ECO:0007669"/>
    <property type="project" value="UniProtKB-KW"/>
</dbReference>
<dbReference type="InterPro" id="IPR027417">
    <property type="entry name" value="P-loop_NTPase"/>
</dbReference>
<keyword evidence="1" id="KW-0547">Nucleotide-binding</keyword>
<sequence length="365" mass="39169">MALSAQRRGRSTRDYDESDVKVRAQRTSRPRTKKRPNYQDAVTARIITIDRGRWGCALLSDAPCNTGDPTSGISPAGTRITCIRARTLGRERMVVGDIVDVVGDLSGSPDAIARIVRLHNRDTVLRRTADDTDPYERIVVANADQLLIVVAATNPPPREGFVERALIAAYAAGIRPILCMTKSDLANPTGFLTQFTGLDLPSIVCGRDDPTDELLTYLEGHVTALIGHSGVGKSTLVNRLVPAAERPTGEVSKVGKGQHTSTQSMALELPGGGWVVDSPGIRSFGLAHVTVETVVNAFDDLSTLAADCPRGCTHRGEPFDKGCAWDAALAKNPADSPLARRIEAVRLLLIALHSNDAWALGINQV</sequence>
<dbReference type="Pfam" id="PF03193">
    <property type="entry name" value="RsgA_GTPase"/>
    <property type="match status" value="1"/>
</dbReference>
<evidence type="ECO:0000313" key="6">
    <source>
        <dbReference type="EMBL" id="ALE19276.1"/>
    </source>
</evidence>
<dbReference type="GO" id="GO:0003924">
    <property type="term" value="F:GTPase activity"/>
    <property type="evidence" value="ECO:0007669"/>
    <property type="project" value="InterPro"/>
</dbReference>
<feature type="domain" description="CP-type G" evidence="5">
    <location>
        <begin position="132"/>
        <end position="284"/>
    </location>
</feature>
<dbReference type="STRING" id="1528099.AL705_06535"/>
<organism evidence="6 7">
    <name type="scientific">Lawsonella clevelandensis</name>
    <dbReference type="NCBI Taxonomy" id="1528099"/>
    <lineage>
        <taxon>Bacteria</taxon>
        <taxon>Bacillati</taxon>
        <taxon>Actinomycetota</taxon>
        <taxon>Actinomycetes</taxon>
        <taxon>Mycobacteriales</taxon>
        <taxon>Lawsonellaceae</taxon>
        <taxon>Lawsonella</taxon>
    </lineage>
</organism>
<dbReference type="EMBL" id="CP012390">
    <property type="protein sequence ID" value="ALE19276.1"/>
    <property type="molecule type" value="Genomic_DNA"/>
</dbReference>
<reference evidence="6 7" key="1">
    <citation type="journal article" date="2015" name="Genome Announc.">
        <title>Complete Genome Sequences for Two Strains of a Novel Fastidious, Partially Acid-Fast, Gram-Positive Corynebacterineae Bacterium, Derived from Human Clinical Samples.</title>
        <authorList>
            <person name="Nicholson A.C."/>
            <person name="Bell M."/>
            <person name="Humrighouse B.W."/>
            <person name="McQuiston J.R."/>
        </authorList>
    </citation>
    <scope>NUCLEOTIDE SEQUENCE [LARGE SCALE GENOMIC DNA]</scope>
    <source>
        <strain evidence="6 7">X1698</strain>
    </source>
</reference>
<dbReference type="PATRIC" id="fig|1528099.3.peg.1290"/>
<feature type="compositionally biased region" description="Basic residues" evidence="3">
    <location>
        <begin position="23"/>
        <end position="36"/>
    </location>
</feature>
<accession>A0A0M4M8T9</accession>